<organism evidence="1 2">
    <name type="scientific">Desulforamulus aeronauticus DSM 10349</name>
    <dbReference type="NCBI Taxonomy" id="1121421"/>
    <lineage>
        <taxon>Bacteria</taxon>
        <taxon>Bacillati</taxon>
        <taxon>Bacillota</taxon>
        <taxon>Clostridia</taxon>
        <taxon>Eubacteriales</taxon>
        <taxon>Peptococcaceae</taxon>
        <taxon>Desulforamulus</taxon>
    </lineage>
</organism>
<name>A0A1M6XEW8_9FIRM</name>
<protein>
    <recommendedName>
        <fullName evidence="3">DUF4258 domain-containing protein</fullName>
    </recommendedName>
</protein>
<evidence type="ECO:0000313" key="1">
    <source>
        <dbReference type="EMBL" id="SHL04468.1"/>
    </source>
</evidence>
<gene>
    <name evidence="1" type="ORF">SAMN02745123_04010</name>
</gene>
<proteinExistence type="predicted"/>
<dbReference type="STRING" id="1121421.SAMN02745123_04010"/>
<dbReference type="AlphaFoldDB" id="A0A1M6XEW8"/>
<reference evidence="2" key="1">
    <citation type="submission" date="2016-11" db="EMBL/GenBank/DDBJ databases">
        <authorList>
            <person name="Varghese N."/>
            <person name="Submissions S."/>
        </authorList>
    </citation>
    <scope>NUCLEOTIDE SEQUENCE [LARGE SCALE GENOMIC DNA]</scope>
    <source>
        <strain evidence="2">DSM 10349</strain>
    </source>
</reference>
<dbReference type="Proteomes" id="UP000183997">
    <property type="component" value="Unassembled WGS sequence"/>
</dbReference>
<dbReference type="EMBL" id="FRAR01000045">
    <property type="protein sequence ID" value="SHL04468.1"/>
    <property type="molecule type" value="Genomic_DNA"/>
</dbReference>
<accession>A0A1M6XEW8</accession>
<keyword evidence="2" id="KW-1185">Reference proteome</keyword>
<sequence length="67" mass="7115">MTPKGYGTAAGGYQARGIPTSVVEDVIANGAPREAVRNAVTRTIFELNGMRVVTEEGGKIVITTMKY</sequence>
<evidence type="ECO:0000313" key="2">
    <source>
        <dbReference type="Proteomes" id="UP000183997"/>
    </source>
</evidence>
<evidence type="ECO:0008006" key="3">
    <source>
        <dbReference type="Google" id="ProtNLM"/>
    </source>
</evidence>